<keyword evidence="2" id="KW-1185">Reference proteome</keyword>
<evidence type="ECO:0000313" key="2">
    <source>
        <dbReference type="Proteomes" id="UP000198795"/>
    </source>
</evidence>
<reference evidence="1 2" key="1">
    <citation type="submission" date="2016-10" db="EMBL/GenBank/DDBJ databases">
        <authorList>
            <person name="Varghese N."/>
            <person name="Submissions S."/>
        </authorList>
    </citation>
    <scope>NUCLEOTIDE SEQUENCE [LARGE SCALE GENOMIC DNA]</scope>
    <source>
        <strain evidence="1 2">CGMCC 1.6497</strain>
    </source>
</reference>
<protein>
    <recommendedName>
        <fullName evidence="3">SIR2-like domain-containing protein</fullName>
    </recommendedName>
</protein>
<accession>A0A1H0SDW4</accession>
<evidence type="ECO:0008006" key="3">
    <source>
        <dbReference type="Google" id="ProtNLM"/>
    </source>
</evidence>
<gene>
    <name evidence="1" type="ORF">SAMN04488061_2856</name>
</gene>
<proteinExistence type="predicted"/>
<evidence type="ECO:0000313" key="1">
    <source>
        <dbReference type="EMBL" id="SDP39963.1"/>
    </source>
</evidence>
<organism evidence="1 2">
    <name type="scientific">Filomicrobium insigne</name>
    <dbReference type="NCBI Taxonomy" id="418854"/>
    <lineage>
        <taxon>Bacteria</taxon>
        <taxon>Pseudomonadati</taxon>
        <taxon>Pseudomonadota</taxon>
        <taxon>Alphaproteobacteria</taxon>
        <taxon>Hyphomicrobiales</taxon>
        <taxon>Hyphomicrobiaceae</taxon>
        <taxon>Filomicrobium</taxon>
    </lineage>
</organism>
<sequence length="350" mass="39913">MFERPTVFIIGAGASKEINLPLGSELTKRISSSLNFNSNSFDHLTSGDKCIFQAAEIKQNLDKSNRIHPYLEAGRKISQGMIQAISIDNFLHAHADDPKIVWMGKLAIAQCILKAERSSHLSAQGSQQPLTELSKVEDTWLYVFFNMLHEEIKKTSLEKIFENISIVTFNYDRAIEHFLKISLVNYYNIKMSDAVHLVSQLRIEHPYGQVGHLPWQSNENSVEYGKEVDGALLHNIASQIRTFTERENDEMIVRTRELIKRAEVVVFLGFSYGRMNMDLISVKPANASEVYGTSFGISDPNKSVIHDDILRSLRNSNSPLRKINLANLTCKQFLKDYREPILRGVRRKRT</sequence>
<dbReference type="EMBL" id="FNJC01000004">
    <property type="protein sequence ID" value="SDP39963.1"/>
    <property type="molecule type" value="Genomic_DNA"/>
</dbReference>
<name>A0A1H0SDW4_9HYPH</name>
<dbReference type="Proteomes" id="UP000198795">
    <property type="component" value="Unassembled WGS sequence"/>
</dbReference>
<comment type="caution">
    <text evidence="1">The sequence shown here is derived from an EMBL/GenBank/DDBJ whole genome shotgun (WGS) entry which is preliminary data.</text>
</comment>